<dbReference type="AlphaFoldDB" id="A0A8A3S7M2"/>
<name>A0A8A3S7M2_9EURY</name>
<feature type="region of interest" description="Disordered" evidence="1">
    <location>
        <begin position="102"/>
        <end position="124"/>
    </location>
</feature>
<evidence type="ECO:0000313" key="3">
    <source>
        <dbReference type="Proteomes" id="UP001042704"/>
    </source>
</evidence>
<organism evidence="2 3">
    <name type="scientific">Methanofollis aquaemaris</name>
    <dbReference type="NCBI Taxonomy" id="126734"/>
    <lineage>
        <taxon>Archaea</taxon>
        <taxon>Methanobacteriati</taxon>
        <taxon>Methanobacteriota</taxon>
        <taxon>Stenosarchaea group</taxon>
        <taxon>Methanomicrobia</taxon>
        <taxon>Methanomicrobiales</taxon>
        <taxon>Methanomicrobiaceae</taxon>
        <taxon>Methanofollis</taxon>
    </lineage>
</organism>
<feature type="region of interest" description="Disordered" evidence="1">
    <location>
        <begin position="139"/>
        <end position="216"/>
    </location>
</feature>
<dbReference type="Proteomes" id="UP001042704">
    <property type="component" value="Chromosome"/>
</dbReference>
<sequence>MTKNEAAALETVATMGWDQFTIKMLQEALGLSYHQVYRILHGYASRGSTYSGLLEKCPAISYLDTTVTEDMDGCAVRRREHLFLFDRGGYLRWARGAAVGIAGGDDDEGHDQDRDDDPGPGTNGVCNFAAGLQQIYSRCREDQSARDSVRSDSTSTDRETRLSICTKLQQNPHPPTPPGSSVSGSVGGCDVRNVANDRSISSRDGDKPDRQEARPPLSCSAFRKLLQTAVKKGDLLQETLPGVLDHREFTRVSTDLGRCDVCAEGKAVHRSADG</sequence>
<gene>
    <name evidence="2" type="ORF">RJ40_11830</name>
</gene>
<reference evidence="2" key="2">
    <citation type="submission" date="2019-02" db="EMBL/GenBank/DDBJ databases">
        <authorList>
            <person name="Chen S.-C."/>
            <person name="Chien H.-H."/>
            <person name="Lai M.-C."/>
        </authorList>
    </citation>
    <scope>NUCLEOTIDE SEQUENCE</scope>
    <source>
        <strain evidence="2">N2F9704</strain>
    </source>
</reference>
<feature type="compositionally biased region" description="Basic and acidic residues" evidence="1">
    <location>
        <begin position="200"/>
        <end position="213"/>
    </location>
</feature>
<dbReference type="RefSeq" id="WP_265581072.1">
    <property type="nucleotide sequence ID" value="NZ_CP036172.1"/>
</dbReference>
<feature type="compositionally biased region" description="Basic and acidic residues" evidence="1">
    <location>
        <begin position="139"/>
        <end position="161"/>
    </location>
</feature>
<accession>A0A8A3S7M2</accession>
<evidence type="ECO:0000313" key="2">
    <source>
        <dbReference type="EMBL" id="QSZ68135.1"/>
    </source>
</evidence>
<dbReference type="GeneID" id="76425068"/>
<dbReference type="KEGG" id="maqe:RJ40_11830"/>
<proteinExistence type="predicted"/>
<evidence type="ECO:0000256" key="1">
    <source>
        <dbReference type="SAM" id="MobiDB-lite"/>
    </source>
</evidence>
<reference evidence="2" key="1">
    <citation type="journal article" date="2001" name="Int. J. Syst. Evol. Microbiol.">
        <title>Methanofollis aquaemaris sp. nov., a methanogen isolated from an aquaculture fish pond.</title>
        <authorList>
            <person name="Lai M.C."/>
            <person name="Chen S.C."/>
        </authorList>
    </citation>
    <scope>NUCLEOTIDE SEQUENCE</scope>
    <source>
        <strain evidence="2">N2F9704</strain>
    </source>
</reference>
<feature type="compositionally biased region" description="Acidic residues" evidence="1">
    <location>
        <begin position="104"/>
        <end position="118"/>
    </location>
</feature>
<keyword evidence="3" id="KW-1185">Reference proteome</keyword>
<protein>
    <submittedName>
        <fullName evidence="2">Uncharacterized protein</fullName>
    </submittedName>
</protein>
<dbReference type="EMBL" id="CP036172">
    <property type="protein sequence ID" value="QSZ68135.1"/>
    <property type="molecule type" value="Genomic_DNA"/>
</dbReference>